<accession>A0ABS1EG84</accession>
<dbReference type="CDD" id="cd07246">
    <property type="entry name" value="VOC_like"/>
    <property type="match status" value="1"/>
</dbReference>
<dbReference type="Proteomes" id="UP000635316">
    <property type="component" value="Unassembled WGS sequence"/>
</dbReference>
<protein>
    <submittedName>
        <fullName evidence="2">VOC family protein</fullName>
    </submittedName>
</protein>
<name>A0ABS1EG84_9BURK</name>
<dbReference type="EMBL" id="JAENGP010000013">
    <property type="protein sequence ID" value="MBK1781962.1"/>
    <property type="molecule type" value="Genomic_DNA"/>
</dbReference>
<keyword evidence="3" id="KW-1185">Reference proteome</keyword>
<dbReference type="PANTHER" id="PTHR34109">
    <property type="entry name" value="BNAUNNG04460D PROTEIN-RELATED"/>
    <property type="match status" value="1"/>
</dbReference>
<dbReference type="RefSeq" id="WP_200237862.1">
    <property type="nucleotide sequence ID" value="NZ_JAENGP010000013.1"/>
</dbReference>
<dbReference type="Gene3D" id="3.30.720.120">
    <property type="match status" value="1"/>
</dbReference>
<dbReference type="InterPro" id="IPR037523">
    <property type="entry name" value="VOC_core"/>
</dbReference>
<evidence type="ECO:0000313" key="2">
    <source>
        <dbReference type="EMBL" id="MBK1781962.1"/>
    </source>
</evidence>
<evidence type="ECO:0000259" key="1">
    <source>
        <dbReference type="PROSITE" id="PS51819"/>
    </source>
</evidence>
<dbReference type="InterPro" id="IPR004360">
    <property type="entry name" value="Glyas_Fos-R_dOase_dom"/>
</dbReference>
<organism evidence="2 3">
    <name type="scientific">Advenella mandrilli</name>
    <dbReference type="NCBI Taxonomy" id="2800330"/>
    <lineage>
        <taxon>Bacteria</taxon>
        <taxon>Pseudomonadati</taxon>
        <taxon>Pseudomonadota</taxon>
        <taxon>Betaproteobacteria</taxon>
        <taxon>Burkholderiales</taxon>
        <taxon>Alcaligenaceae</taxon>
    </lineage>
</organism>
<dbReference type="Pfam" id="PF00903">
    <property type="entry name" value="Glyoxalase"/>
    <property type="match status" value="1"/>
</dbReference>
<dbReference type="SUPFAM" id="SSF54593">
    <property type="entry name" value="Glyoxalase/Bleomycin resistance protein/Dihydroxybiphenyl dioxygenase"/>
    <property type="match status" value="1"/>
</dbReference>
<dbReference type="InterPro" id="IPR029068">
    <property type="entry name" value="Glyas_Bleomycin-R_OHBP_Dase"/>
</dbReference>
<comment type="caution">
    <text evidence="2">The sequence shown here is derived from an EMBL/GenBank/DDBJ whole genome shotgun (WGS) entry which is preliminary data.</text>
</comment>
<reference evidence="2 3" key="1">
    <citation type="submission" date="2020-12" db="EMBL/GenBank/DDBJ databases">
        <authorList>
            <person name="Lu T."/>
            <person name="Wang Q."/>
            <person name="Han X."/>
        </authorList>
    </citation>
    <scope>NUCLEOTIDE SEQUENCE [LARGE SCALE GENOMIC DNA]</scope>
    <source>
        <strain evidence="2 3">WQ 585</strain>
    </source>
</reference>
<gene>
    <name evidence="2" type="ORF">JHL22_12100</name>
</gene>
<dbReference type="PROSITE" id="PS51819">
    <property type="entry name" value="VOC"/>
    <property type="match status" value="1"/>
</dbReference>
<dbReference type="PANTHER" id="PTHR34109:SF1">
    <property type="entry name" value="VOC DOMAIN-CONTAINING PROTEIN"/>
    <property type="match status" value="1"/>
</dbReference>
<proteinExistence type="predicted"/>
<feature type="domain" description="VOC" evidence="1">
    <location>
        <begin position="1"/>
        <end position="125"/>
    </location>
</feature>
<sequence length="142" mass="15404">MNTVTPHLVCAGAGKAIEFYTKAFNAKEISRLAGPDGKLMHAEIRIGDSVVMLMDENKQWGALGPVALGGSPMTVHLYVDNADAMYEQAIAAGATSVMHMDDTFWGDRYGVIKDPFGHNWSMATHMRDVSEEEIREGAKGCA</sequence>
<evidence type="ECO:0000313" key="3">
    <source>
        <dbReference type="Proteomes" id="UP000635316"/>
    </source>
</evidence>
<dbReference type="Gene3D" id="3.30.720.110">
    <property type="match status" value="1"/>
</dbReference>